<dbReference type="STRING" id="568860.SAMN05421811_1093"/>
<feature type="transmembrane region" description="Helical" evidence="1">
    <location>
        <begin position="109"/>
        <end position="127"/>
    </location>
</feature>
<organism evidence="2 3">
    <name type="scientific">Nonomuraea wenchangensis</name>
    <dbReference type="NCBI Taxonomy" id="568860"/>
    <lineage>
        <taxon>Bacteria</taxon>
        <taxon>Bacillati</taxon>
        <taxon>Actinomycetota</taxon>
        <taxon>Actinomycetes</taxon>
        <taxon>Streptosporangiales</taxon>
        <taxon>Streptosporangiaceae</taxon>
        <taxon>Nonomuraea</taxon>
    </lineage>
</organism>
<dbReference type="EMBL" id="FOHX01000009">
    <property type="protein sequence ID" value="SEU27320.1"/>
    <property type="molecule type" value="Genomic_DNA"/>
</dbReference>
<evidence type="ECO:0000313" key="3">
    <source>
        <dbReference type="Proteomes" id="UP000199361"/>
    </source>
</evidence>
<sequence>MSAPSPTVSRRHFVLHRWPTALGLAVATLSLVTGSNQESLAIPLAVAATCYLAAAALGEPWTVWPAALGVSLVVVASELIGMAWWAGLGGTAVVLVGVGLALRVSRSALLAQALALVGFGGAAMIAVFSSPQVGVIVAGLALASHAIWDVIHLRRKLVVAPSLAEACIFLDVPLGLGLIVLGFVS</sequence>
<proteinExistence type="predicted"/>
<evidence type="ECO:0000256" key="1">
    <source>
        <dbReference type="SAM" id="Phobius"/>
    </source>
</evidence>
<protein>
    <submittedName>
        <fullName evidence="2">Uncharacterized protein</fullName>
    </submittedName>
</protein>
<keyword evidence="1" id="KW-1133">Transmembrane helix</keyword>
<keyword evidence="1" id="KW-0812">Transmembrane</keyword>
<gene>
    <name evidence="2" type="ORF">SAMN05421811_1093</name>
</gene>
<feature type="transmembrane region" description="Helical" evidence="1">
    <location>
        <begin position="82"/>
        <end position="102"/>
    </location>
</feature>
<dbReference type="RefSeq" id="WP_091086408.1">
    <property type="nucleotide sequence ID" value="NZ_FOHX01000009.1"/>
</dbReference>
<accession>A0A1I0KPH3</accession>
<dbReference type="AlphaFoldDB" id="A0A1I0KPH3"/>
<feature type="transmembrane region" description="Helical" evidence="1">
    <location>
        <begin position="163"/>
        <end position="184"/>
    </location>
</feature>
<name>A0A1I0KPH3_9ACTN</name>
<dbReference type="OrthoDB" id="2988755at2"/>
<keyword evidence="3" id="KW-1185">Reference proteome</keyword>
<evidence type="ECO:0000313" key="2">
    <source>
        <dbReference type="EMBL" id="SEU27320.1"/>
    </source>
</evidence>
<reference evidence="2 3" key="1">
    <citation type="submission" date="2016-10" db="EMBL/GenBank/DDBJ databases">
        <authorList>
            <person name="de Groot N.N."/>
        </authorList>
    </citation>
    <scope>NUCLEOTIDE SEQUENCE [LARGE SCALE GENOMIC DNA]</scope>
    <source>
        <strain evidence="2 3">CGMCC 4.5598</strain>
    </source>
</reference>
<keyword evidence="1" id="KW-0472">Membrane</keyword>
<dbReference type="Proteomes" id="UP000199361">
    <property type="component" value="Unassembled WGS sequence"/>
</dbReference>
<feature type="transmembrane region" description="Helical" evidence="1">
    <location>
        <begin position="15"/>
        <end position="33"/>
    </location>
</feature>
<feature type="transmembrane region" description="Helical" evidence="1">
    <location>
        <begin position="40"/>
        <end position="62"/>
    </location>
</feature>